<dbReference type="PANTHER" id="PTHR10694:SF33">
    <property type="entry name" value="LYSINE-SPECIFIC DEMETHYLASE 5"/>
    <property type="match status" value="1"/>
</dbReference>
<keyword evidence="8" id="KW-0862">Zinc</keyword>
<evidence type="ECO:0000256" key="11">
    <source>
        <dbReference type="ARBA" id="ARBA00023002"/>
    </source>
</evidence>
<keyword evidence="10" id="KW-0223">Dioxygenase</keyword>
<dbReference type="InterPro" id="IPR004198">
    <property type="entry name" value="Znf_C5HC2"/>
</dbReference>
<dbReference type="Pfam" id="PF20649">
    <property type="entry name" value="COG5_C"/>
    <property type="match status" value="1"/>
</dbReference>
<dbReference type="InterPro" id="IPR001965">
    <property type="entry name" value="Znf_PHD"/>
</dbReference>
<dbReference type="EMBL" id="AP028909">
    <property type="protein sequence ID" value="BES89233.1"/>
    <property type="molecule type" value="Genomic_DNA"/>
</dbReference>
<dbReference type="PROSITE" id="PS51011">
    <property type="entry name" value="ARID"/>
    <property type="match status" value="1"/>
</dbReference>
<dbReference type="SMART" id="SM00249">
    <property type="entry name" value="PHD"/>
    <property type="match status" value="3"/>
</dbReference>
<evidence type="ECO:0000256" key="14">
    <source>
        <dbReference type="ARBA" id="ARBA00048734"/>
    </source>
</evidence>
<evidence type="ECO:0000256" key="15">
    <source>
        <dbReference type="PROSITE-ProRule" id="PRU00146"/>
    </source>
</evidence>
<evidence type="ECO:0000313" key="22">
    <source>
        <dbReference type="EMBL" id="BES89233.1"/>
    </source>
</evidence>
<dbReference type="Proteomes" id="UP001307889">
    <property type="component" value="Chromosome 1"/>
</dbReference>
<dbReference type="InterPro" id="IPR048485">
    <property type="entry name" value="COG5_helical"/>
</dbReference>
<dbReference type="SMART" id="SM00545">
    <property type="entry name" value="JmjN"/>
    <property type="match status" value="1"/>
</dbReference>
<dbReference type="SUPFAM" id="SSF57903">
    <property type="entry name" value="FYVE/PHD zinc finger"/>
    <property type="match status" value="2"/>
</dbReference>
<dbReference type="Gene3D" id="3.30.40.10">
    <property type="entry name" value="Zinc/RING finger domain, C3HC4 (zinc finger)"/>
    <property type="match status" value="1"/>
</dbReference>
<dbReference type="SUPFAM" id="SSF51197">
    <property type="entry name" value="Clavaminate synthase-like"/>
    <property type="match status" value="1"/>
</dbReference>
<dbReference type="Pfam" id="PF02928">
    <property type="entry name" value="zf-C5HC2"/>
    <property type="match status" value="1"/>
</dbReference>
<dbReference type="InterPro" id="IPR049176">
    <property type="entry name" value="COG5_N"/>
</dbReference>
<evidence type="ECO:0000256" key="8">
    <source>
        <dbReference type="ARBA" id="ARBA00022833"/>
    </source>
</evidence>
<comment type="catalytic activity">
    <reaction evidence="14">
        <text>N(6),N(6),N(6)-trimethyl-L-lysyl(4)-[histone H3] + 3 2-oxoglutarate + 3 O2 = L-lysyl(4)-[histone H3] + 3 formaldehyde + 3 succinate + 3 CO2</text>
        <dbReference type="Rhea" id="RHEA:60208"/>
        <dbReference type="Rhea" id="RHEA-COMP:15537"/>
        <dbReference type="Rhea" id="RHEA-COMP:15547"/>
        <dbReference type="ChEBI" id="CHEBI:15379"/>
        <dbReference type="ChEBI" id="CHEBI:16526"/>
        <dbReference type="ChEBI" id="CHEBI:16810"/>
        <dbReference type="ChEBI" id="CHEBI:16842"/>
        <dbReference type="ChEBI" id="CHEBI:29969"/>
        <dbReference type="ChEBI" id="CHEBI:30031"/>
        <dbReference type="ChEBI" id="CHEBI:61961"/>
        <dbReference type="EC" id="1.14.11.67"/>
    </reaction>
</comment>
<organism evidence="22 23">
    <name type="scientific">Nesidiocoris tenuis</name>
    <dbReference type="NCBI Taxonomy" id="355587"/>
    <lineage>
        <taxon>Eukaryota</taxon>
        <taxon>Metazoa</taxon>
        <taxon>Ecdysozoa</taxon>
        <taxon>Arthropoda</taxon>
        <taxon>Hexapoda</taxon>
        <taxon>Insecta</taxon>
        <taxon>Pterygota</taxon>
        <taxon>Neoptera</taxon>
        <taxon>Paraneoptera</taxon>
        <taxon>Hemiptera</taxon>
        <taxon>Heteroptera</taxon>
        <taxon>Panheteroptera</taxon>
        <taxon>Cimicomorpha</taxon>
        <taxon>Miridae</taxon>
        <taxon>Dicyphina</taxon>
        <taxon>Nesidiocoris</taxon>
    </lineage>
</organism>
<gene>
    <name evidence="22" type="ORF">NTJ_02040</name>
</gene>
<feature type="region of interest" description="Disordered" evidence="17">
    <location>
        <begin position="1351"/>
        <end position="1373"/>
    </location>
</feature>
<keyword evidence="23" id="KW-1185">Reference proteome</keyword>
<dbReference type="Pfam" id="PF10392">
    <property type="entry name" value="COG5_N"/>
    <property type="match status" value="1"/>
</dbReference>
<evidence type="ECO:0000256" key="6">
    <source>
        <dbReference type="ARBA" id="ARBA00022737"/>
    </source>
</evidence>
<evidence type="ECO:0000256" key="9">
    <source>
        <dbReference type="ARBA" id="ARBA00022853"/>
    </source>
</evidence>
<comment type="similarity">
    <text evidence="3">Belongs to the JARID1 histone demethylase family.</text>
</comment>
<keyword evidence="16" id="KW-0175">Coiled coil</keyword>
<dbReference type="InterPro" id="IPR011011">
    <property type="entry name" value="Znf_FYVE_PHD"/>
</dbReference>
<evidence type="ECO:0000256" key="5">
    <source>
        <dbReference type="ARBA" id="ARBA00022723"/>
    </source>
</evidence>
<evidence type="ECO:0000256" key="10">
    <source>
        <dbReference type="ARBA" id="ARBA00022964"/>
    </source>
</evidence>
<keyword evidence="9" id="KW-0156">Chromatin regulator</keyword>
<evidence type="ECO:0000256" key="4">
    <source>
        <dbReference type="ARBA" id="ARBA00012902"/>
    </source>
</evidence>
<dbReference type="EC" id="1.14.11.67" evidence="4"/>
<keyword evidence="6" id="KW-0677">Repeat</keyword>
<evidence type="ECO:0000256" key="17">
    <source>
        <dbReference type="SAM" id="MobiDB-lite"/>
    </source>
</evidence>
<dbReference type="InterPro" id="IPR003347">
    <property type="entry name" value="JmjC_dom"/>
</dbReference>
<dbReference type="PANTHER" id="PTHR10694">
    <property type="entry name" value="LYSINE-SPECIFIC DEMETHYLASE"/>
    <property type="match status" value="1"/>
</dbReference>
<name>A0ABN7AAA9_9HEMI</name>
<dbReference type="SUPFAM" id="SSF46774">
    <property type="entry name" value="ARID-like"/>
    <property type="match status" value="1"/>
</dbReference>
<dbReference type="Pfam" id="PF08429">
    <property type="entry name" value="PLU-1"/>
    <property type="match status" value="1"/>
</dbReference>
<evidence type="ECO:0000256" key="16">
    <source>
        <dbReference type="SAM" id="Coils"/>
    </source>
</evidence>
<dbReference type="Pfam" id="PF21323">
    <property type="entry name" value="KDM5_C-hel"/>
    <property type="match status" value="1"/>
</dbReference>
<evidence type="ECO:0000313" key="23">
    <source>
        <dbReference type="Proteomes" id="UP001307889"/>
    </source>
</evidence>
<evidence type="ECO:0000256" key="7">
    <source>
        <dbReference type="ARBA" id="ARBA00022771"/>
    </source>
</evidence>
<dbReference type="SMART" id="SM00501">
    <property type="entry name" value="BRIGHT"/>
    <property type="match status" value="1"/>
</dbReference>
<dbReference type="Pfam" id="PF02375">
    <property type="entry name" value="JmjN"/>
    <property type="match status" value="1"/>
</dbReference>
<keyword evidence="12" id="KW-0408">Iron</keyword>
<evidence type="ECO:0000256" key="2">
    <source>
        <dbReference type="ARBA" id="ARBA00004123"/>
    </source>
</evidence>
<comment type="cofactor">
    <cofactor evidence="1">
        <name>Fe(2+)</name>
        <dbReference type="ChEBI" id="CHEBI:29033"/>
    </cofactor>
</comment>
<dbReference type="InterPro" id="IPR001606">
    <property type="entry name" value="ARID_dom"/>
</dbReference>
<reference evidence="22 23" key="1">
    <citation type="submission" date="2023-09" db="EMBL/GenBank/DDBJ databases">
        <title>Nesidiocoris tenuis whole genome shotgun sequence.</title>
        <authorList>
            <person name="Shibata T."/>
            <person name="Shimoda M."/>
            <person name="Kobayashi T."/>
            <person name="Uehara T."/>
        </authorList>
    </citation>
    <scope>NUCLEOTIDE SEQUENCE [LARGE SCALE GENOMIC DNA]</scope>
    <source>
        <strain evidence="22 23">Japan</strain>
    </source>
</reference>
<dbReference type="InterPro" id="IPR003349">
    <property type="entry name" value="JmjN"/>
</dbReference>
<dbReference type="PROSITE" id="PS50016">
    <property type="entry name" value="ZF_PHD_2"/>
    <property type="match status" value="1"/>
</dbReference>
<evidence type="ECO:0000259" key="21">
    <source>
        <dbReference type="PROSITE" id="PS51184"/>
    </source>
</evidence>
<keyword evidence="13" id="KW-0539">Nucleus</keyword>
<sequence>MDHVTTSPGKSPKKGGKKFVFEPPPEAPVFRPTPEEFKDPLQYIRKISPIGEKTGICKVIPPMKWRPPFALKMDSLKFVPRIQRINELEARTRIKLNFNDKLTKFFALSGKTFHVPVMEKVPLDLYTLYRNVKERGGIDVVNKAKQWGDIALSMGLTGKNSQYTLKGHYDSLIQPFLQSQKKKDEANDENKENCSTGKQDFVFDCENGESVSGGMARYPKTSMRELNSLRFLGPGPKMAVCEGTGFNKGLRTRGKKISYEFDPLAKFMCKSCKVGDIEDSFLAMCKTCEDRYHPFCLIPPLSTDAPPVDWRCPKCVAAESYKPLEEFGFVQAEREYTLKQFKEMADEFKKNYFNTEPHQVDTSTVEQEFWRVVSSTDEAVTVEYGADLHVIEHGSAFPRTDQPCVEGIDKKKYEKYAKSPWNLNNLPVLDDSVLRFISADISGMKIPWMYAGMCFATFCWHNEDHWSYSINYLHRGDPKTWYGVPGSYAEEFEAAMQEAAPELFESQPDLLHQLVTIMNPCDIMAAGVPVYRTDQKRGEFVITFPRAYHAGFNQGFNFAEACNFAPADWLGIGRECISHYSRLGRTCVFSHDELIVKMAMMYGSLDKHMAKMLVRDYMLMVEAEKTRRTHVLSEGVFKAIWVRFEKYPDDERQCAFCNTTVFLSAVSCPCDESRLVCLEHVSKLCKCSPSNYIMKYQVKLDDLQQMANLMWSKSCGFERWASKVQELLNCRNGNRTKSWRVLSDFVLEAKEKEFPKGDLIDLLEYHVRRCIECSAIAKALITNEDKRSRITVDDLELFYSEIVKLPCAIEEESLVKEMLDQAQEFQKRARELIQEIDSNVLSENLDTFDIEHCEKLGESLHLDLPELEILRQKHKEFIWASNVRFSLSIDQEQEVEELSETGKSFPSSPLVLTIRNELEEYKRRKIELASMPQIVSTMTCHATEQKMAQVLSGELVLYIHELEELVAQARTELPDSETLKELSQNVSFTRNWEMAAKTIFLKHNDSSSLMEVLWPRKFVSRHTYFVQQMRRDTAGIESLLNEDPDQYSSKNYNSCLKQEQVSLNRVRMENIVKMERVAQIRCICGNTFDSSVIVCELCHTAMHFRCFKETDNSKHSKVPAHVWDTDFRLRRLCGYCKRTNRPTYLQVSKLVSQVDHLKVKIPECFAIKFLLNRVRKWRCKLKRVILPEVLMARSKEILRHFKTLHALKYNPQTVAEDDLQFPPLNVDRWLGVKKSTLLLLKEELLQGNLLEISAPELNEVWNVLNPCWIKSEIECRLYNGLYYRWSYTAPAGTSSGISPSMLTDFVRPPSSSGSQQPQKPPVKRQSGEMMTQAEQLKSVLSRKKKKYYTAKKKKGNGKTADSGPPTLSATEEHEPETTCAAKLCVRPTDDSVTWIFCENCKQWFHVKCVDLGNRDVGSVDTFLYFLSQYINKVEHPDIDLHNVAQHTVSVSEQLAKLTEGINLLDKELQRQVLEKHEDLVSQATWVEKLQGVLSVMHVHVQSLVSSVERVRMKIVDPFNRLETQTKVLSRLHTTTDLLRRTARIQQLAKRLPGADPLKAAQILSELEELNRDVDLSGIEILEQEEKVIKKEAAIVEKKAQKIIEEGLESMNYEMVGTGIEIVVKLGKADIEVQKLMDKMVNKVENVIKEALDMDTLVPPSTRGGAGRVSGVNIPGNIQNFRNKLWTSWESTLSSHVYTSCAQMVLVQNVLNKAISNSQLNVVSAHDKSEIAIIFWNQVDDIMTKYLSQAAKGSSYMKQALEGEYPKLLRLHLDFHKKLKTLNPSESSTKTIFPPIGKCVKKFETAYLSRSVMLVLDAVREMFPEGETSGSETPTIDKIDNLVKLISSELSVSLVDEALTVPVARNIAKAVSLFCQKGEQMLVNTPDATQVIEAPNASQEQNVHVSNIVYYFCEQVKNVINNLGLSRNVAAVILNSVDSGESLSQQILNPLLASILVAMESILLTMHNEDYNLSEYSGAVSLYIRELQTFTARAVTSYLSPFQNQALVANSCMEVASKAIGVFLRHAVLVRPLSDEGRKKLMADFKTFEEAISPLCTQLSELGSVYSTLRSLRPLIAAPPDDVVNSPVLGQVIPYSLAIMLLFSRGPAELPSPHESVGWTIAKLSEWMDNHSNERDILELLSGAVKKYEQLICAQNKSSFHEIYPPIKALLEKGIKSSSSRQRF</sequence>
<dbReference type="Pfam" id="PF02373">
    <property type="entry name" value="JmjC"/>
    <property type="match status" value="1"/>
</dbReference>
<dbReference type="Pfam" id="PF00628">
    <property type="entry name" value="PHD"/>
    <property type="match status" value="2"/>
</dbReference>
<feature type="domain" description="JmjC" evidence="21">
    <location>
        <begin position="415"/>
        <end position="581"/>
    </location>
</feature>
<evidence type="ECO:0000256" key="12">
    <source>
        <dbReference type="ARBA" id="ARBA00023004"/>
    </source>
</evidence>
<dbReference type="SMART" id="SM01014">
    <property type="entry name" value="ARID"/>
    <property type="match status" value="1"/>
</dbReference>
<dbReference type="PROSITE" id="PS51183">
    <property type="entry name" value="JMJN"/>
    <property type="match status" value="1"/>
</dbReference>
<accession>A0ABN7AAA9</accession>
<feature type="region of interest" description="Disordered" evidence="17">
    <location>
        <begin position="1300"/>
        <end position="1331"/>
    </location>
</feature>
<keyword evidence="5" id="KW-0479">Metal-binding</keyword>
<dbReference type="InterPro" id="IPR048615">
    <property type="entry name" value="KDM5_C-hel"/>
</dbReference>
<feature type="coiled-coil region" evidence="16">
    <location>
        <begin position="1566"/>
        <end position="1598"/>
    </location>
</feature>
<evidence type="ECO:0000259" key="20">
    <source>
        <dbReference type="PROSITE" id="PS51183"/>
    </source>
</evidence>
<feature type="region of interest" description="Disordered" evidence="17">
    <location>
        <begin position="1"/>
        <end position="34"/>
    </location>
</feature>
<evidence type="ECO:0000259" key="18">
    <source>
        <dbReference type="PROSITE" id="PS50016"/>
    </source>
</evidence>
<dbReference type="InterPro" id="IPR013083">
    <property type="entry name" value="Znf_RING/FYVE/PHD"/>
</dbReference>
<feature type="domain" description="JmjN" evidence="20">
    <location>
        <begin position="27"/>
        <end position="68"/>
    </location>
</feature>
<evidence type="ECO:0000256" key="13">
    <source>
        <dbReference type="ARBA" id="ARBA00023242"/>
    </source>
</evidence>
<comment type="subcellular location">
    <subcellularLocation>
        <location evidence="2">Nucleus</location>
    </subcellularLocation>
</comment>
<dbReference type="Gene3D" id="2.60.120.650">
    <property type="entry name" value="Cupin"/>
    <property type="match status" value="2"/>
</dbReference>
<proteinExistence type="inferred from homology"/>
<keyword evidence="11" id="KW-0560">Oxidoreductase</keyword>
<feature type="domain" description="PHD-type" evidence="18">
    <location>
        <begin position="266"/>
        <end position="318"/>
    </location>
</feature>
<keyword evidence="7 15" id="KW-0863">Zinc-finger</keyword>
<dbReference type="SMART" id="SM00558">
    <property type="entry name" value="JmjC"/>
    <property type="match status" value="1"/>
</dbReference>
<dbReference type="InterPro" id="IPR013637">
    <property type="entry name" value="Lys_sp_deMease-like_dom"/>
</dbReference>
<dbReference type="InterPro" id="IPR019787">
    <property type="entry name" value="Znf_PHD-finger"/>
</dbReference>
<dbReference type="InterPro" id="IPR036431">
    <property type="entry name" value="ARID_dom_sf"/>
</dbReference>
<dbReference type="PROSITE" id="PS51184">
    <property type="entry name" value="JMJC"/>
    <property type="match status" value="1"/>
</dbReference>
<dbReference type="Pfam" id="PF01388">
    <property type="entry name" value="ARID"/>
    <property type="match status" value="1"/>
</dbReference>
<evidence type="ECO:0000256" key="1">
    <source>
        <dbReference type="ARBA" id="ARBA00001954"/>
    </source>
</evidence>
<feature type="domain" description="ARID" evidence="19">
    <location>
        <begin position="92"/>
        <end position="181"/>
    </location>
</feature>
<evidence type="ECO:0000256" key="3">
    <source>
        <dbReference type="ARBA" id="ARBA00006801"/>
    </source>
</evidence>
<feature type="compositionally biased region" description="Low complexity" evidence="17">
    <location>
        <begin position="1308"/>
        <end position="1317"/>
    </location>
</feature>
<protein>
    <recommendedName>
        <fullName evidence="4">[histone H3]-trimethyl-L-lysine(4) demethylase</fullName>
        <ecNumber evidence="4">1.14.11.67</ecNumber>
    </recommendedName>
</protein>
<evidence type="ECO:0000259" key="19">
    <source>
        <dbReference type="PROSITE" id="PS51011"/>
    </source>
</evidence>